<evidence type="ECO:0000313" key="2">
    <source>
        <dbReference type="EMBL" id="PJR13031.1"/>
    </source>
</evidence>
<dbReference type="RefSeq" id="WP_018099532.1">
    <property type="nucleotide sequence ID" value="NZ_NJGD01000012.1"/>
</dbReference>
<dbReference type="PANTHER" id="PTHR47237:SF2">
    <property type="entry name" value="BLL4206 PROTEIN"/>
    <property type="match status" value="1"/>
</dbReference>
<dbReference type="InterPro" id="IPR000182">
    <property type="entry name" value="GNAT_dom"/>
</dbReference>
<evidence type="ECO:0000313" key="3">
    <source>
        <dbReference type="Proteomes" id="UP000231987"/>
    </source>
</evidence>
<dbReference type="Pfam" id="PF13508">
    <property type="entry name" value="Acetyltransf_7"/>
    <property type="match status" value="1"/>
</dbReference>
<dbReference type="Proteomes" id="UP000231987">
    <property type="component" value="Unassembled WGS sequence"/>
</dbReference>
<proteinExistence type="predicted"/>
<protein>
    <submittedName>
        <fullName evidence="2">N-acetyltransferase</fullName>
    </submittedName>
</protein>
<dbReference type="Pfam" id="PF18014">
    <property type="entry name" value="Acetyltransf_18"/>
    <property type="match status" value="1"/>
</dbReference>
<dbReference type="GO" id="GO:0016747">
    <property type="term" value="F:acyltransferase activity, transferring groups other than amino-acyl groups"/>
    <property type="evidence" value="ECO:0007669"/>
    <property type="project" value="InterPro"/>
</dbReference>
<dbReference type="Gene3D" id="3.40.630.30">
    <property type="match status" value="1"/>
</dbReference>
<keyword evidence="2" id="KW-0808">Transferase</keyword>
<accession>A0A2J0YXN0</accession>
<dbReference type="SUPFAM" id="SSF55729">
    <property type="entry name" value="Acyl-CoA N-acyltransferases (Nat)"/>
    <property type="match status" value="1"/>
</dbReference>
<dbReference type="AlphaFoldDB" id="A0A2J0YXN0"/>
<reference evidence="2 3" key="1">
    <citation type="submission" date="2017-06" db="EMBL/GenBank/DDBJ databases">
        <title>Ensifer strains isolated from leguminous trees and herbs display diverse denitrification phenotypes with some acting as strong N2O sinks.</title>
        <authorList>
            <person name="Woliy K."/>
            <person name="Mania D."/>
            <person name="Bakken L.R."/>
            <person name="Frostegard A."/>
        </authorList>
    </citation>
    <scope>NUCLEOTIDE SEQUENCE [LARGE SCALE GENOMIC DNA]</scope>
    <source>
        <strain evidence="2 3">AC50a</strain>
    </source>
</reference>
<dbReference type="InterPro" id="IPR016181">
    <property type="entry name" value="Acyl_CoA_acyltransferase"/>
</dbReference>
<dbReference type="CDD" id="cd04301">
    <property type="entry name" value="NAT_SF"/>
    <property type="match status" value="1"/>
</dbReference>
<evidence type="ECO:0000259" key="1">
    <source>
        <dbReference type="PROSITE" id="PS51186"/>
    </source>
</evidence>
<sequence>MKTDQLEIVSLGTQHLEGALALSKQAGWPHRMADWEMAFALSTGVVVLEGDKVVGTTLTTRYGRDCATINMVIVDEAMRGRGLGRRLMQAGLDAAGGLPCRLIATDEGLPLYESLGFRQVGAIVQHQGFCSAVEPPVDVEWAQPSHLAEIEALDQLAFGANRGELLSYLKHDGRFAVIRRGGHVSGFSTSRPFGRGEVIGPVVAANGEDARKLILFQIAARRHTFLRIDTATNLGLSSWLAELGLVQVGGGTAMRRGGQANASPRVKTFALANQAFG</sequence>
<dbReference type="PANTHER" id="PTHR47237">
    <property type="entry name" value="SLL0310 PROTEIN"/>
    <property type="match status" value="1"/>
</dbReference>
<gene>
    <name evidence="2" type="ORF">CEJ86_23310</name>
</gene>
<comment type="caution">
    <text evidence="2">The sequence shown here is derived from an EMBL/GenBank/DDBJ whole genome shotgun (WGS) entry which is preliminary data.</text>
</comment>
<dbReference type="PROSITE" id="PS51186">
    <property type="entry name" value="GNAT"/>
    <property type="match status" value="1"/>
</dbReference>
<dbReference type="InterPro" id="IPR041496">
    <property type="entry name" value="YitH/HolE_GNAT"/>
</dbReference>
<dbReference type="InterPro" id="IPR052729">
    <property type="entry name" value="Acyl/Acetyltrans_Enzymes"/>
</dbReference>
<organism evidence="2 3">
    <name type="scientific">Rhizobium meliloti</name>
    <name type="common">Ensifer meliloti</name>
    <name type="synonym">Sinorhizobium meliloti</name>
    <dbReference type="NCBI Taxonomy" id="382"/>
    <lineage>
        <taxon>Bacteria</taxon>
        <taxon>Pseudomonadati</taxon>
        <taxon>Pseudomonadota</taxon>
        <taxon>Alphaproteobacteria</taxon>
        <taxon>Hyphomicrobiales</taxon>
        <taxon>Rhizobiaceae</taxon>
        <taxon>Sinorhizobium/Ensifer group</taxon>
        <taxon>Sinorhizobium</taxon>
    </lineage>
</organism>
<dbReference type="Gene3D" id="3.40.630.90">
    <property type="match status" value="1"/>
</dbReference>
<dbReference type="EMBL" id="NJGD01000012">
    <property type="protein sequence ID" value="PJR13031.1"/>
    <property type="molecule type" value="Genomic_DNA"/>
</dbReference>
<feature type="domain" description="N-acetyltransferase" evidence="1">
    <location>
        <begin position="6"/>
        <end position="140"/>
    </location>
</feature>
<name>A0A2J0YXN0_RHIML</name>